<keyword evidence="3" id="KW-0378">Hydrolase</keyword>
<dbReference type="GO" id="GO:0046872">
    <property type="term" value="F:metal ion binding"/>
    <property type="evidence" value="ECO:0007669"/>
    <property type="project" value="UniProtKB-KW"/>
</dbReference>
<dbReference type="EMBL" id="CP036402">
    <property type="protein sequence ID" value="QBI20774.1"/>
    <property type="molecule type" value="Genomic_DNA"/>
</dbReference>
<evidence type="ECO:0000256" key="4">
    <source>
        <dbReference type="ARBA" id="ARBA00022842"/>
    </source>
</evidence>
<gene>
    <name evidence="6" type="ORF">ER308_15180</name>
</gene>
<evidence type="ECO:0000256" key="3">
    <source>
        <dbReference type="ARBA" id="ARBA00022801"/>
    </source>
</evidence>
<keyword evidence="1" id="KW-0540">Nuclease</keyword>
<evidence type="ECO:0000313" key="6">
    <source>
        <dbReference type="EMBL" id="QBI20774.1"/>
    </source>
</evidence>
<evidence type="ECO:0000313" key="7">
    <source>
        <dbReference type="Proteomes" id="UP000291469"/>
    </source>
</evidence>
<accession>A0A411YHN0</accession>
<dbReference type="Pfam" id="PF01850">
    <property type="entry name" value="PIN"/>
    <property type="match status" value="1"/>
</dbReference>
<keyword evidence="2" id="KW-0479">Metal-binding</keyword>
<name>A0A411YHN0_9ACTN</name>
<evidence type="ECO:0000256" key="2">
    <source>
        <dbReference type="ARBA" id="ARBA00022723"/>
    </source>
</evidence>
<dbReference type="GO" id="GO:0016787">
    <property type="term" value="F:hydrolase activity"/>
    <property type="evidence" value="ECO:0007669"/>
    <property type="project" value="UniProtKB-KW"/>
</dbReference>
<feature type="domain" description="PIN" evidence="5">
    <location>
        <begin position="4"/>
        <end position="109"/>
    </location>
</feature>
<keyword evidence="7" id="KW-1185">Reference proteome</keyword>
<evidence type="ECO:0000256" key="1">
    <source>
        <dbReference type="ARBA" id="ARBA00022722"/>
    </source>
</evidence>
<keyword evidence="4" id="KW-0460">Magnesium</keyword>
<dbReference type="OrthoDB" id="4377304at2"/>
<sequence length="145" mass="16069">MRYWDASGLVPLLVAEPASSRMRALLEDDTSMVTWAWSSVEVASAIERRAREGALDREQRRDLLHRLARLAESWHEVTDTLAVRRRAIRLLARHPLRAADAGQLAAALLIAPESGPPLAFVCCDHRLADAAEREGLHPLPPPGQD</sequence>
<protein>
    <submittedName>
        <fullName evidence="6">PIN domain-containing protein</fullName>
    </submittedName>
</protein>
<dbReference type="Gene3D" id="3.40.50.1010">
    <property type="entry name" value="5'-nuclease"/>
    <property type="match status" value="1"/>
</dbReference>
<reference evidence="6 7" key="1">
    <citation type="submission" date="2019-01" db="EMBL/GenBank/DDBJ databases">
        <title>Egibacter rhizosphaerae EGI 80759T.</title>
        <authorList>
            <person name="Chen D.-D."/>
            <person name="Tian Y."/>
            <person name="Jiao J.-Y."/>
            <person name="Zhang X.-T."/>
            <person name="Zhang Y.-G."/>
            <person name="Zhang Y."/>
            <person name="Xiao M."/>
            <person name="Shu W.-S."/>
            <person name="Li W.-J."/>
        </authorList>
    </citation>
    <scope>NUCLEOTIDE SEQUENCE [LARGE SCALE GENOMIC DNA]</scope>
    <source>
        <strain evidence="6 7">EGI 80759</strain>
    </source>
</reference>
<dbReference type="InterPro" id="IPR029060">
    <property type="entry name" value="PIN-like_dom_sf"/>
</dbReference>
<dbReference type="AlphaFoldDB" id="A0A411YHN0"/>
<dbReference type="CDD" id="cd09874">
    <property type="entry name" value="PIN_MT3492-like"/>
    <property type="match status" value="1"/>
</dbReference>
<dbReference type="InterPro" id="IPR002716">
    <property type="entry name" value="PIN_dom"/>
</dbReference>
<dbReference type="GO" id="GO:0004518">
    <property type="term" value="F:nuclease activity"/>
    <property type="evidence" value="ECO:0007669"/>
    <property type="project" value="UniProtKB-KW"/>
</dbReference>
<evidence type="ECO:0000259" key="5">
    <source>
        <dbReference type="Pfam" id="PF01850"/>
    </source>
</evidence>
<organism evidence="6 7">
    <name type="scientific">Egibacter rhizosphaerae</name>
    <dbReference type="NCBI Taxonomy" id="1670831"/>
    <lineage>
        <taxon>Bacteria</taxon>
        <taxon>Bacillati</taxon>
        <taxon>Actinomycetota</taxon>
        <taxon>Nitriliruptoria</taxon>
        <taxon>Egibacterales</taxon>
        <taxon>Egibacteraceae</taxon>
        <taxon>Egibacter</taxon>
    </lineage>
</organism>
<dbReference type="Proteomes" id="UP000291469">
    <property type="component" value="Chromosome"/>
</dbReference>
<dbReference type="KEGG" id="erz:ER308_15180"/>
<proteinExistence type="predicted"/>
<dbReference type="SUPFAM" id="SSF88723">
    <property type="entry name" value="PIN domain-like"/>
    <property type="match status" value="1"/>
</dbReference>